<accession>A0A2T7PZJ4</accession>
<name>A0A2T7PZJ4_POMCA</name>
<keyword evidence="1" id="KW-0812">Transmembrane</keyword>
<dbReference type="EMBL" id="PZQS01000001">
    <property type="protein sequence ID" value="PVD38838.1"/>
    <property type="molecule type" value="Genomic_DNA"/>
</dbReference>
<dbReference type="Proteomes" id="UP000245119">
    <property type="component" value="Linkage Group LG1"/>
</dbReference>
<feature type="transmembrane region" description="Helical" evidence="1">
    <location>
        <begin position="49"/>
        <end position="70"/>
    </location>
</feature>
<keyword evidence="1" id="KW-0472">Membrane</keyword>
<keyword evidence="1" id="KW-1133">Transmembrane helix</keyword>
<feature type="transmembrane region" description="Helical" evidence="1">
    <location>
        <begin position="82"/>
        <end position="103"/>
    </location>
</feature>
<evidence type="ECO:0000256" key="1">
    <source>
        <dbReference type="SAM" id="Phobius"/>
    </source>
</evidence>
<evidence type="ECO:0000313" key="2">
    <source>
        <dbReference type="EMBL" id="PVD38838.1"/>
    </source>
</evidence>
<evidence type="ECO:0000313" key="3">
    <source>
        <dbReference type="Proteomes" id="UP000245119"/>
    </source>
</evidence>
<dbReference type="AlphaFoldDB" id="A0A2T7PZJ4"/>
<comment type="caution">
    <text evidence="2">The sequence shown here is derived from an EMBL/GenBank/DDBJ whole genome shotgun (WGS) entry which is preliminary data.</text>
</comment>
<gene>
    <name evidence="2" type="ORF">C0Q70_01462</name>
</gene>
<protein>
    <submittedName>
        <fullName evidence="2">Uncharacterized protein</fullName>
    </submittedName>
</protein>
<reference evidence="2 3" key="1">
    <citation type="submission" date="2018-04" db="EMBL/GenBank/DDBJ databases">
        <title>The genome of golden apple snail Pomacea canaliculata provides insight into stress tolerance and invasive adaptation.</title>
        <authorList>
            <person name="Liu C."/>
            <person name="Liu B."/>
            <person name="Ren Y."/>
            <person name="Zhang Y."/>
            <person name="Wang H."/>
            <person name="Li S."/>
            <person name="Jiang F."/>
            <person name="Yin L."/>
            <person name="Zhang G."/>
            <person name="Qian W."/>
            <person name="Fan W."/>
        </authorList>
    </citation>
    <scope>NUCLEOTIDE SEQUENCE [LARGE SCALE GENOMIC DNA]</scope>
    <source>
        <strain evidence="2">SZHN2017</strain>
        <tissue evidence="2">Muscle</tissue>
    </source>
</reference>
<organism evidence="2 3">
    <name type="scientific">Pomacea canaliculata</name>
    <name type="common">Golden apple snail</name>
    <dbReference type="NCBI Taxonomy" id="400727"/>
    <lineage>
        <taxon>Eukaryota</taxon>
        <taxon>Metazoa</taxon>
        <taxon>Spiralia</taxon>
        <taxon>Lophotrochozoa</taxon>
        <taxon>Mollusca</taxon>
        <taxon>Gastropoda</taxon>
        <taxon>Caenogastropoda</taxon>
        <taxon>Architaenioglossa</taxon>
        <taxon>Ampullarioidea</taxon>
        <taxon>Ampullariidae</taxon>
        <taxon>Pomacea</taxon>
    </lineage>
</organism>
<keyword evidence="3" id="KW-1185">Reference proteome</keyword>
<dbReference type="OrthoDB" id="9989066at2759"/>
<proteinExistence type="predicted"/>
<feature type="transmembrane region" description="Helical" evidence="1">
    <location>
        <begin position="20"/>
        <end position="42"/>
    </location>
</feature>
<sequence>MANSSVPEGVYFELSPTIVWSVRIVNAAVTVLVLITFILCVVKGNDNSSYYLLACNTLISTFVGIVINWWYRRGDLGSELFWYILVVGFVLAFQCITADIFIYKVTTPEPTPAPVTNSTRIYTWASFRPNNSLVQIAEHVLSNSYTPVP</sequence>